<keyword evidence="1" id="KW-0645">Protease</keyword>
<keyword evidence="1" id="KW-0378">Hydrolase</keyword>
<comment type="caution">
    <text evidence="4">The sequence shown here is derived from an EMBL/GenBank/DDBJ whole genome shotgun (WGS) entry which is preliminary data.</text>
</comment>
<dbReference type="RefSeq" id="WP_245198542.1">
    <property type="nucleotide sequence ID" value="NZ_JAATIT010000002.1"/>
</dbReference>
<dbReference type="PROSITE" id="PS01302">
    <property type="entry name" value="UPF0758"/>
    <property type="match status" value="1"/>
</dbReference>
<organism evidence="4 5">
    <name type="scientific">Sphingopyxis italica</name>
    <dbReference type="NCBI Taxonomy" id="1129133"/>
    <lineage>
        <taxon>Bacteria</taxon>
        <taxon>Pseudomonadati</taxon>
        <taxon>Pseudomonadota</taxon>
        <taxon>Alphaproteobacteria</taxon>
        <taxon>Sphingomonadales</taxon>
        <taxon>Sphingomonadaceae</taxon>
        <taxon>Sphingopyxis</taxon>
    </lineage>
</organism>
<dbReference type="EMBL" id="JAATIT010000002">
    <property type="protein sequence ID" value="NJB89540.1"/>
    <property type="molecule type" value="Genomic_DNA"/>
</dbReference>
<gene>
    <name evidence="4" type="ORF">GGR90_001715</name>
</gene>
<keyword evidence="5" id="KW-1185">Reference proteome</keyword>
<evidence type="ECO:0000256" key="1">
    <source>
        <dbReference type="ARBA" id="ARBA00023049"/>
    </source>
</evidence>
<proteinExistence type="predicted"/>
<evidence type="ECO:0000313" key="5">
    <source>
        <dbReference type="Proteomes" id="UP000535078"/>
    </source>
</evidence>
<sequence>MGIARPKGMGPAMTLFEPVGKKPEPSAPAGFVPSRSEDDVARHLLRPLFDDHRETLLLVGFDAFDRLVRLECVDGDATGRCLIPPRSWRALLGGGVRTVVMAHNHPSGIAAPSEADMSATHNAALFLRTLGINLVDHLIFVADGHFSFRTAEML</sequence>
<dbReference type="InterPro" id="IPR020891">
    <property type="entry name" value="UPF0758_CS"/>
</dbReference>
<evidence type="ECO:0000259" key="3">
    <source>
        <dbReference type="Pfam" id="PF04002"/>
    </source>
</evidence>
<feature type="domain" description="RadC-like JAB" evidence="3">
    <location>
        <begin position="36"/>
        <end position="151"/>
    </location>
</feature>
<keyword evidence="1" id="KW-0482">Metalloprotease</keyword>
<evidence type="ECO:0000313" key="4">
    <source>
        <dbReference type="EMBL" id="NJB89540.1"/>
    </source>
</evidence>
<name>A0A7X6B8A2_9SPHN</name>
<dbReference type="GO" id="GO:0008237">
    <property type="term" value="F:metallopeptidase activity"/>
    <property type="evidence" value="ECO:0007669"/>
    <property type="project" value="UniProtKB-KW"/>
</dbReference>
<protein>
    <submittedName>
        <fullName evidence="4">DNA repair protein RadC</fullName>
    </submittedName>
</protein>
<dbReference type="PANTHER" id="PTHR30471:SF3">
    <property type="entry name" value="UPF0758 PROTEIN YEES-RELATED"/>
    <property type="match status" value="1"/>
</dbReference>
<dbReference type="Pfam" id="PF04002">
    <property type="entry name" value="RadC"/>
    <property type="match status" value="1"/>
</dbReference>
<dbReference type="PANTHER" id="PTHR30471">
    <property type="entry name" value="DNA REPAIR PROTEIN RADC"/>
    <property type="match status" value="1"/>
</dbReference>
<accession>A0A7X6B8A2</accession>
<dbReference type="Proteomes" id="UP000535078">
    <property type="component" value="Unassembled WGS sequence"/>
</dbReference>
<dbReference type="InterPro" id="IPR025657">
    <property type="entry name" value="RadC_JAB"/>
</dbReference>
<feature type="region of interest" description="Disordered" evidence="2">
    <location>
        <begin position="1"/>
        <end position="34"/>
    </location>
</feature>
<dbReference type="AlphaFoldDB" id="A0A7X6B8A2"/>
<reference evidence="4 5" key="1">
    <citation type="submission" date="2020-03" db="EMBL/GenBank/DDBJ databases">
        <title>Genomic Encyclopedia of Type Strains, Phase IV (KMG-IV): sequencing the most valuable type-strain genomes for metagenomic binning, comparative biology and taxonomic classification.</title>
        <authorList>
            <person name="Goeker M."/>
        </authorList>
    </citation>
    <scope>NUCLEOTIDE SEQUENCE [LARGE SCALE GENOMIC DNA]</scope>
    <source>
        <strain evidence="4 5">DSM 25229</strain>
    </source>
</reference>
<dbReference type="InterPro" id="IPR001405">
    <property type="entry name" value="UPF0758"/>
</dbReference>
<dbReference type="Gene3D" id="3.40.140.10">
    <property type="entry name" value="Cytidine Deaminase, domain 2"/>
    <property type="match status" value="1"/>
</dbReference>
<dbReference type="SUPFAM" id="SSF102712">
    <property type="entry name" value="JAB1/MPN domain"/>
    <property type="match status" value="1"/>
</dbReference>
<evidence type="ECO:0000256" key="2">
    <source>
        <dbReference type="SAM" id="MobiDB-lite"/>
    </source>
</evidence>